<dbReference type="RefSeq" id="WP_274110090.1">
    <property type="nucleotide sequence ID" value="NZ_JAPCKI010000005.1"/>
</dbReference>
<dbReference type="Proteomes" id="UP001148932">
    <property type="component" value="Unassembled WGS sequence"/>
</dbReference>
<protein>
    <submittedName>
        <fullName evidence="1">MerR family transcriptional regulator</fullName>
    </submittedName>
</protein>
<keyword evidence="2" id="KW-1185">Reference proteome</keyword>
<name>A0ABT5RW26_9BURK</name>
<evidence type="ECO:0000313" key="1">
    <source>
        <dbReference type="EMBL" id="MDD2177909.1"/>
    </source>
</evidence>
<sequence>MSHPTPTSPLAELLDDTDHATAASPQGAALTLDALAHACRMDADWVIARLQDGLLQPGAEGVEDPSAWHFSGATVVRARRIAHLEVTFDADPHLAALTADLIEEVTALRQQLRHLRAR</sequence>
<comment type="caution">
    <text evidence="1">The sequence shown here is derived from an EMBL/GenBank/DDBJ whole genome shotgun (WGS) entry which is preliminary data.</text>
</comment>
<dbReference type="EMBL" id="JAPCKI010000005">
    <property type="protein sequence ID" value="MDD2177909.1"/>
    <property type="molecule type" value="Genomic_DNA"/>
</dbReference>
<reference evidence="1" key="1">
    <citation type="submission" date="2022-10" db="EMBL/GenBank/DDBJ databases">
        <title>Description of microaerobic benzene degrading bacteria.</title>
        <authorList>
            <person name="Bedics A."/>
            <person name="Tancsics A."/>
            <person name="Banerjee S."/>
        </authorList>
    </citation>
    <scope>NUCLEOTIDE SEQUENCE</scope>
    <source>
        <strain evidence="1">D2M1</strain>
    </source>
</reference>
<dbReference type="Gene3D" id="1.10.1660.10">
    <property type="match status" value="1"/>
</dbReference>
<organism evidence="1 2">
    <name type="scientific">Acidovorax benzenivorans</name>
    <dbReference type="NCBI Taxonomy" id="2987520"/>
    <lineage>
        <taxon>Bacteria</taxon>
        <taxon>Pseudomonadati</taxon>
        <taxon>Pseudomonadota</taxon>
        <taxon>Betaproteobacteria</taxon>
        <taxon>Burkholderiales</taxon>
        <taxon>Comamonadaceae</taxon>
        <taxon>Acidovorax</taxon>
    </lineage>
</organism>
<accession>A0ABT5RW26</accession>
<proteinExistence type="predicted"/>
<evidence type="ECO:0000313" key="2">
    <source>
        <dbReference type="Proteomes" id="UP001148932"/>
    </source>
</evidence>
<gene>
    <name evidence="1" type="ORF">OIN59_10725</name>
</gene>